<comment type="caution">
    <text evidence="2">The sequence shown here is derived from an EMBL/GenBank/DDBJ whole genome shotgun (WGS) entry which is preliminary data.</text>
</comment>
<dbReference type="RefSeq" id="WP_095130707.1">
    <property type="nucleotide sequence ID" value="NZ_NIBG01000001.1"/>
</dbReference>
<keyword evidence="3" id="KW-1185">Reference proteome</keyword>
<dbReference type="AlphaFoldDB" id="A0A267MP37"/>
<dbReference type="Pfam" id="PF10105">
    <property type="entry name" value="DUF2344"/>
    <property type="match status" value="1"/>
</dbReference>
<organism evidence="2 3">
    <name type="scientific">Anaeromicrobium sediminis</name>
    <dbReference type="NCBI Taxonomy" id="1478221"/>
    <lineage>
        <taxon>Bacteria</taxon>
        <taxon>Bacillati</taxon>
        <taxon>Bacillota</taxon>
        <taxon>Clostridia</taxon>
        <taxon>Peptostreptococcales</taxon>
        <taxon>Thermotaleaceae</taxon>
        <taxon>Anaeromicrobium</taxon>
    </lineage>
</organism>
<evidence type="ECO:0000313" key="3">
    <source>
        <dbReference type="Proteomes" id="UP000216024"/>
    </source>
</evidence>
<evidence type="ECO:0000313" key="2">
    <source>
        <dbReference type="EMBL" id="PAB61364.1"/>
    </source>
</evidence>
<accession>A0A267MP37</accession>
<evidence type="ECO:0000259" key="1">
    <source>
        <dbReference type="Pfam" id="PF10105"/>
    </source>
</evidence>
<reference evidence="2 3" key="1">
    <citation type="submission" date="2017-06" db="EMBL/GenBank/DDBJ databases">
        <title>Draft genome sequence of anaerobic fermentative bacterium Anaeromicrobium sediminis DY2726D isolated from West Pacific Ocean sediments.</title>
        <authorList>
            <person name="Zeng X."/>
        </authorList>
    </citation>
    <scope>NUCLEOTIDE SEQUENCE [LARGE SCALE GENOMIC DNA]</scope>
    <source>
        <strain evidence="2 3">DY2726D</strain>
    </source>
</reference>
<dbReference type="Gene3D" id="3.30.70.3190">
    <property type="match status" value="1"/>
</dbReference>
<gene>
    <name evidence="2" type="ORF">CCE28_02745</name>
</gene>
<dbReference type="OrthoDB" id="9780488at2"/>
<dbReference type="InterPro" id="IPR018768">
    <property type="entry name" value="DUF2344"/>
</dbReference>
<name>A0A267MP37_9FIRM</name>
<dbReference type="NCBIfam" id="TIGR03936">
    <property type="entry name" value="sam_1_link_chp"/>
    <property type="match status" value="1"/>
</dbReference>
<dbReference type="EMBL" id="NIBG01000001">
    <property type="protein sequence ID" value="PAB61364.1"/>
    <property type="molecule type" value="Genomic_DNA"/>
</dbReference>
<dbReference type="Proteomes" id="UP000216024">
    <property type="component" value="Unassembled WGS sequence"/>
</dbReference>
<feature type="domain" description="DUF2344" evidence="1">
    <location>
        <begin position="3"/>
        <end position="193"/>
    </location>
</feature>
<protein>
    <recommendedName>
        <fullName evidence="1">DUF2344 domain-containing protein</fullName>
    </recommendedName>
</protein>
<proteinExistence type="predicted"/>
<sequence length="237" mass="27649">MCKIRIRFKKNGYMIFTSHLDLMRIIERTLRRARVPISFSQGFNPHAKMSFATALALGVSSDGEYMDIELDEKVDLDNLAKRISKELPEGIEIIQYKYIDKKAKSLMSIIKYSSYVINLKLEKKISEEELRGNIEEFLKEDEIIIEKYSKKKNKTRKVDIKPMIKSIELVNIDDENVLLKALLAAGSEQNIKPEAVMEKMFEKMDFFNKEYVRVHRLELYALNKKDKMVTPLDDSIA</sequence>